<evidence type="ECO:0000313" key="5">
    <source>
        <dbReference type="Proteomes" id="UP000295345"/>
    </source>
</evidence>
<organism evidence="4 5">
    <name type="scientific">Streptomyces hainanensis</name>
    <dbReference type="NCBI Taxonomy" id="402648"/>
    <lineage>
        <taxon>Bacteria</taxon>
        <taxon>Bacillati</taxon>
        <taxon>Actinomycetota</taxon>
        <taxon>Actinomycetes</taxon>
        <taxon>Kitasatosporales</taxon>
        <taxon>Streptomycetaceae</taxon>
        <taxon>Streptomyces</taxon>
    </lineage>
</organism>
<proteinExistence type="predicted"/>
<dbReference type="GO" id="GO:0016887">
    <property type="term" value="F:ATP hydrolysis activity"/>
    <property type="evidence" value="ECO:0007669"/>
    <property type="project" value="InterPro"/>
</dbReference>
<name>A0A4V2XZ13_9ACTN</name>
<gene>
    <name evidence="4" type="ORF">E1283_36840</name>
</gene>
<dbReference type="Gene3D" id="3.40.50.300">
    <property type="entry name" value="P-loop containing nucleotide triphosphate hydrolases"/>
    <property type="match status" value="1"/>
</dbReference>
<evidence type="ECO:0000259" key="3">
    <source>
        <dbReference type="Pfam" id="PF00005"/>
    </source>
</evidence>
<reference evidence="4 5" key="1">
    <citation type="submission" date="2019-03" db="EMBL/GenBank/DDBJ databases">
        <title>Draft genome sequences of novel Actinobacteria.</title>
        <authorList>
            <person name="Sahin N."/>
            <person name="Ay H."/>
            <person name="Saygin H."/>
        </authorList>
    </citation>
    <scope>NUCLEOTIDE SEQUENCE [LARGE SCALE GENOMIC DNA]</scope>
    <source>
        <strain evidence="4 5">DSM 41900</strain>
    </source>
</reference>
<accession>A0A4V2XZ13</accession>
<evidence type="ECO:0000313" key="4">
    <source>
        <dbReference type="EMBL" id="TDC59115.1"/>
    </source>
</evidence>
<evidence type="ECO:0000256" key="2">
    <source>
        <dbReference type="SAM" id="MobiDB-lite"/>
    </source>
</evidence>
<dbReference type="PANTHER" id="PTHR43023">
    <property type="entry name" value="PROTEIN TRIGALACTOSYLDIACYLGLYCEROL 3, CHLOROPLASTIC"/>
    <property type="match status" value="1"/>
</dbReference>
<keyword evidence="4" id="KW-0067">ATP-binding</keyword>
<feature type="compositionally biased region" description="Polar residues" evidence="2">
    <location>
        <begin position="122"/>
        <end position="132"/>
    </location>
</feature>
<dbReference type="InterPro" id="IPR027417">
    <property type="entry name" value="P-loop_NTPase"/>
</dbReference>
<dbReference type="Pfam" id="PF00005">
    <property type="entry name" value="ABC_tran"/>
    <property type="match status" value="1"/>
</dbReference>
<dbReference type="InterPro" id="IPR003439">
    <property type="entry name" value="ABC_transporter-like_ATP-bd"/>
</dbReference>
<dbReference type="EMBL" id="SMKI01000927">
    <property type="protein sequence ID" value="TDC59115.1"/>
    <property type="molecule type" value="Genomic_DNA"/>
</dbReference>
<feature type="region of interest" description="Disordered" evidence="2">
    <location>
        <begin position="112"/>
        <end position="132"/>
    </location>
</feature>
<comment type="caution">
    <text evidence="4">The sequence shown here is derived from an EMBL/GenBank/DDBJ whole genome shotgun (WGS) entry which is preliminary data.</text>
</comment>
<dbReference type="SUPFAM" id="SSF52540">
    <property type="entry name" value="P-loop containing nucleoside triphosphate hydrolases"/>
    <property type="match status" value="1"/>
</dbReference>
<protein>
    <submittedName>
        <fullName evidence="4">ATP-binding cassette domain-containing protein</fullName>
    </submittedName>
</protein>
<dbReference type="Proteomes" id="UP000295345">
    <property type="component" value="Unassembled WGS sequence"/>
</dbReference>
<sequence>MHRRAPRRDVPARVQALLADVGLPAEFADRHPAELSGGQRQRVAIARALAAEPEVLLCDEITSALDPATSTVIMDLLRGLRDRLGLAIVLVSHDLPLIAEYADTVHAIQHGRITDHGPPGTATVSVTSPRSG</sequence>
<evidence type="ECO:0000256" key="1">
    <source>
        <dbReference type="ARBA" id="ARBA00022448"/>
    </source>
</evidence>
<keyword evidence="1" id="KW-0813">Transport</keyword>
<dbReference type="PANTHER" id="PTHR43023:SF4">
    <property type="entry name" value="AMINO ACID ABC TRANSPORTER ATP-BINDING PROTEIN"/>
    <property type="match status" value="1"/>
</dbReference>
<dbReference type="GO" id="GO:0005524">
    <property type="term" value="F:ATP binding"/>
    <property type="evidence" value="ECO:0007669"/>
    <property type="project" value="UniProtKB-KW"/>
</dbReference>
<dbReference type="AlphaFoldDB" id="A0A4V2XZ13"/>
<keyword evidence="5" id="KW-1185">Reference proteome</keyword>
<dbReference type="OrthoDB" id="8036461at2"/>
<feature type="domain" description="ABC transporter" evidence="3">
    <location>
        <begin position="12"/>
        <end position="63"/>
    </location>
</feature>
<keyword evidence="4" id="KW-0547">Nucleotide-binding</keyword>